<dbReference type="PANTHER" id="PTHR47723">
    <property type="entry name" value="OS05G0353850 PROTEIN"/>
    <property type="match status" value="1"/>
</dbReference>
<dbReference type="PANTHER" id="PTHR47723:SF24">
    <property type="entry name" value="RNASE H TYPE-1 DOMAIN-CONTAINING PROTEIN"/>
    <property type="match status" value="1"/>
</dbReference>
<sequence length="481" mass="54167">MEGVQWCILEYFKQLFTSSRPLDDDIQRGVEHLTAVVDGRMAEDLQRSYTVDKSAFVLGRLITDNVLLAFEINHFLNTHSKGGKQFMNLKLDISKGYDRVEWSFLRRVLESLSSLFRSAAESGSVPKVALCRGAPSISHLLFADDTMVFCPATQNTVQQICTILDSYARASGQHELYLGLPATAFRSKRTLFASLKDRIWQRIHRWQEQSLSQAKKDFFWHDGDCRRIYWLAWEKMCPSKFDGEMGFQNLEAFNLALLAKQLWRILIRPECLSLLAAKELVRAGCVFSVHSAYHLALSMAAPASSSSRKRNLRRRLPQTPLSCPFCGSEAETAIHAFSNALLLVKFGRSRTSNGRALYSVDCYGHQSVQVRWSSPCPGWIKINFDGAVLDGGSALGVGVLARDPDGTCLAWQSTHFEWPGAAIVAEAYAAREAIQLAWHRGWRSVVLKETASHLLTTCLLSIRIVRWSVLLCRIFDLLLVV</sequence>
<dbReference type="InterPro" id="IPR053151">
    <property type="entry name" value="RNase_H-like"/>
</dbReference>
<dbReference type="EMBL" id="JACGWN010000002">
    <property type="protein sequence ID" value="KAL0459228.1"/>
    <property type="molecule type" value="Genomic_DNA"/>
</dbReference>
<dbReference type="Gene3D" id="3.30.420.10">
    <property type="entry name" value="Ribonuclease H-like superfamily/Ribonuclease H"/>
    <property type="match status" value="1"/>
</dbReference>
<accession>A0AAW2XZG4</accession>
<evidence type="ECO:0000259" key="1">
    <source>
        <dbReference type="Pfam" id="PF13456"/>
    </source>
</evidence>
<dbReference type="GO" id="GO:0004523">
    <property type="term" value="F:RNA-DNA hybrid ribonuclease activity"/>
    <property type="evidence" value="ECO:0007669"/>
    <property type="project" value="InterPro"/>
</dbReference>
<reference evidence="2" key="1">
    <citation type="submission" date="2020-06" db="EMBL/GenBank/DDBJ databases">
        <authorList>
            <person name="Li T."/>
            <person name="Hu X."/>
            <person name="Zhang T."/>
            <person name="Song X."/>
            <person name="Zhang H."/>
            <person name="Dai N."/>
            <person name="Sheng W."/>
            <person name="Hou X."/>
            <person name="Wei L."/>
        </authorList>
    </citation>
    <scope>NUCLEOTIDE SEQUENCE</scope>
    <source>
        <strain evidence="2">KEN1</strain>
        <tissue evidence="2">Leaf</tissue>
    </source>
</reference>
<dbReference type="InterPro" id="IPR002156">
    <property type="entry name" value="RNaseH_domain"/>
</dbReference>
<dbReference type="InterPro" id="IPR012337">
    <property type="entry name" value="RNaseH-like_sf"/>
</dbReference>
<comment type="caution">
    <text evidence="2">The sequence shown here is derived from an EMBL/GenBank/DDBJ whole genome shotgun (WGS) entry which is preliminary data.</text>
</comment>
<proteinExistence type="predicted"/>
<name>A0AAW2XZG4_9LAMI</name>
<organism evidence="2">
    <name type="scientific">Sesamum latifolium</name>
    <dbReference type="NCBI Taxonomy" id="2727402"/>
    <lineage>
        <taxon>Eukaryota</taxon>
        <taxon>Viridiplantae</taxon>
        <taxon>Streptophyta</taxon>
        <taxon>Embryophyta</taxon>
        <taxon>Tracheophyta</taxon>
        <taxon>Spermatophyta</taxon>
        <taxon>Magnoliopsida</taxon>
        <taxon>eudicotyledons</taxon>
        <taxon>Gunneridae</taxon>
        <taxon>Pentapetalae</taxon>
        <taxon>asterids</taxon>
        <taxon>lamiids</taxon>
        <taxon>Lamiales</taxon>
        <taxon>Pedaliaceae</taxon>
        <taxon>Sesamum</taxon>
    </lineage>
</organism>
<dbReference type="SUPFAM" id="SSF53098">
    <property type="entry name" value="Ribonuclease H-like"/>
    <property type="match status" value="1"/>
</dbReference>
<dbReference type="InterPro" id="IPR036397">
    <property type="entry name" value="RNaseH_sf"/>
</dbReference>
<feature type="domain" description="RNase H type-1" evidence="1">
    <location>
        <begin position="383"/>
        <end position="448"/>
    </location>
</feature>
<reference evidence="2" key="2">
    <citation type="journal article" date="2024" name="Plant">
        <title>Genomic evolution and insights into agronomic trait innovations of Sesamum species.</title>
        <authorList>
            <person name="Miao H."/>
            <person name="Wang L."/>
            <person name="Qu L."/>
            <person name="Liu H."/>
            <person name="Sun Y."/>
            <person name="Le M."/>
            <person name="Wang Q."/>
            <person name="Wei S."/>
            <person name="Zheng Y."/>
            <person name="Lin W."/>
            <person name="Duan Y."/>
            <person name="Cao H."/>
            <person name="Xiong S."/>
            <person name="Wang X."/>
            <person name="Wei L."/>
            <person name="Li C."/>
            <person name="Ma Q."/>
            <person name="Ju M."/>
            <person name="Zhao R."/>
            <person name="Li G."/>
            <person name="Mu C."/>
            <person name="Tian Q."/>
            <person name="Mei H."/>
            <person name="Zhang T."/>
            <person name="Gao T."/>
            <person name="Zhang H."/>
        </authorList>
    </citation>
    <scope>NUCLEOTIDE SEQUENCE</scope>
    <source>
        <strain evidence="2">KEN1</strain>
    </source>
</reference>
<gene>
    <name evidence="2" type="ORF">Slati_0550000</name>
</gene>
<evidence type="ECO:0000313" key="2">
    <source>
        <dbReference type="EMBL" id="KAL0459228.1"/>
    </source>
</evidence>
<dbReference type="AlphaFoldDB" id="A0AAW2XZG4"/>
<dbReference type="Pfam" id="PF13456">
    <property type="entry name" value="RVT_3"/>
    <property type="match status" value="1"/>
</dbReference>
<dbReference type="GO" id="GO:0003676">
    <property type="term" value="F:nucleic acid binding"/>
    <property type="evidence" value="ECO:0007669"/>
    <property type="project" value="InterPro"/>
</dbReference>
<protein>
    <recommendedName>
        <fullName evidence="1">RNase H type-1 domain-containing protein</fullName>
    </recommendedName>
</protein>